<organism evidence="2 3">
    <name type="scientific">Lacticaseibacillus yichunensis</name>
    <dbReference type="NCBI Taxonomy" id="2486015"/>
    <lineage>
        <taxon>Bacteria</taxon>
        <taxon>Bacillati</taxon>
        <taxon>Bacillota</taxon>
        <taxon>Bacilli</taxon>
        <taxon>Lactobacillales</taxon>
        <taxon>Lactobacillaceae</taxon>
        <taxon>Lacticaseibacillus</taxon>
    </lineage>
</organism>
<dbReference type="EMBL" id="JBHTOG010000026">
    <property type="protein sequence ID" value="MFD1432186.1"/>
    <property type="molecule type" value="Genomic_DNA"/>
</dbReference>
<name>A0ABW4CQF3_9LACO</name>
<proteinExistence type="predicted"/>
<sequence length="203" mass="22740">MKFNPNSSFFRAMGTLVSFVAVNFVFIITCLPVFTIGAGLAAMQRTMMQYIDQSGLSLTRSYLKNFKSSFKLGTTTWLTVLALAAVFIFNVNFWRGLDDWFATPVMVLMIIATGVLLLICQVLFPLVGTFANTYKQTFKNAALLVLPELPKVLLLAVIDVLAALLFIFTSFGRVTFVLFGFAFWLYLKAFVDKKLLANYSDQV</sequence>
<feature type="transmembrane region" description="Helical" evidence="1">
    <location>
        <begin position="20"/>
        <end position="43"/>
    </location>
</feature>
<feature type="transmembrane region" description="Helical" evidence="1">
    <location>
        <begin position="105"/>
        <end position="131"/>
    </location>
</feature>
<evidence type="ECO:0000313" key="2">
    <source>
        <dbReference type="EMBL" id="MFD1432186.1"/>
    </source>
</evidence>
<keyword evidence="1" id="KW-0472">Membrane</keyword>
<dbReference type="Pfam" id="PF04854">
    <property type="entry name" value="DUF624"/>
    <property type="match status" value="1"/>
</dbReference>
<keyword evidence="3" id="KW-1185">Reference proteome</keyword>
<reference evidence="3" key="1">
    <citation type="journal article" date="2019" name="Int. J. Syst. Evol. Microbiol.">
        <title>The Global Catalogue of Microorganisms (GCM) 10K type strain sequencing project: providing services to taxonomists for standard genome sequencing and annotation.</title>
        <authorList>
            <consortium name="The Broad Institute Genomics Platform"/>
            <consortium name="The Broad Institute Genome Sequencing Center for Infectious Disease"/>
            <person name="Wu L."/>
            <person name="Ma J."/>
        </authorList>
    </citation>
    <scope>NUCLEOTIDE SEQUENCE [LARGE SCALE GENOMIC DNA]</scope>
    <source>
        <strain evidence="3">CCM 8947</strain>
    </source>
</reference>
<evidence type="ECO:0000313" key="3">
    <source>
        <dbReference type="Proteomes" id="UP001597192"/>
    </source>
</evidence>
<gene>
    <name evidence="2" type="ORF">ACFQ47_05750</name>
</gene>
<dbReference type="RefSeq" id="WP_125696755.1">
    <property type="nucleotide sequence ID" value="NZ_JBHTOG010000026.1"/>
</dbReference>
<accession>A0ABW4CQF3</accession>
<feature type="transmembrane region" description="Helical" evidence="1">
    <location>
        <begin position="174"/>
        <end position="191"/>
    </location>
</feature>
<keyword evidence="1" id="KW-0812">Transmembrane</keyword>
<feature type="transmembrane region" description="Helical" evidence="1">
    <location>
        <begin position="70"/>
        <end position="93"/>
    </location>
</feature>
<keyword evidence="1" id="KW-1133">Transmembrane helix</keyword>
<evidence type="ECO:0000256" key="1">
    <source>
        <dbReference type="SAM" id="Phobius"/>
    </source>
</evidence>
<protein>
    <submittedName>
        <fullName evidence="2">DUF624 domain-containing protein</fullName>
    </submittedName>
</protein>
<dbReference type="Proteomes" id="UP001597192">
    <property type="component" value="Unassembled WGS sequence"/>
</dbReference>
<comment type="caution">
    <text evidence="2">The sequence shown here is derived from an EMBL/GenBank/DDBJ whole genome shotgun (WGS) entry which is preliminary data.</text>
</comment>
<dbReference type="InterPro" id="IPR006938">
    <property type="entry name" value="DUF624"/>
</dbReference>